<sequence length="388" mass="46124">MFMGFEYTNVLLNDYETKMYDCLVVDIKDGIKKYENQITCNVILNYMYSYLRDQYHNAYRMSEILKDSAILLQYTNRDNIKKVLSMMQENDILIIGLLSIFSLSYNEDLYLEYESIFMDKRLKEKNEGKEYLYEFKFPGHIMHIASCRNRMLITNDMCNNTVFAKILSKNHNLDCIIYASKYVKFIPINNDINDYDIIISNFNSETEVETYISQEKYQPTIDTIVLCCKKNTNVNIILYLLQYKIAFTEDNVNMIICHLRFSENADKIMYTIQKSGYDFTKLNYMYLFNCAYYPKIFSLIELKNFTVDDDMLHEILKAKMVYGKLSLIINKIITDSNKNDENIVILFCLTMRIVTIKRFLKNVILSDRMKKIITQYTKLESLKKLMKK</sequence>
<proteinExistence type="predicted"/>
<evidence type="ECO:0000313" key="1">
    <source>
        <dbReference type="EMBL" id="ATZ80988.1"/>
    </source>
</evidence>
<reference evidence="1" key="1">
    <citation type="journal article" date="2017" name="Elife">
        <title>The kinetoplastid-infecting Bodo saltans virus (BsV), a window into the most abundant giant viruses in the sea.</title>
        <authorList>
            <person name="Deeg C.M."/>
            <person name="Chow C.-E.T."/>
            <person name="Suttle C.A."/>
        </authorList>
    </citation>
    <scope>NUCLEOTIDE SEQUENCE</scope>
    <source>
        <strain evidence="1">NG1</strain>
    </source>
</reference>
<name>A0A2H4UVN8_9VIRU</name>
<keyword evidence="2" id="KW-1185">Reference proteome</keyword>
<gene>
    <name evidence="1" type="ORF">BMW23_0943</name>
</gene>
<organism evidence="1">
    <name type="scientific">Bodo saltans virus</name>
    <dbReference type="NCBI Taxonomy" id="2024608"/>
    <lineage>
        <taxon>Viruses</taxon>
        <taxon>Varidnaviria</taxon>
        <taxon>Bamfordvirae</taxon>
        <taxon>Nucleocytoviricota</taxon>
        <taxon>Megaviricetes</taxon>
        <taxon>Imitervirales</taxon>
        <taxon>Mimiviridae</taxon>
        <taxon>Klosneuvirinae</taxon>
        <taxon>Theiavirus</taxon>
        <taxon>Theiavirus salishense</taxon>
    </lineage>
</organism>
<evidence type="ECO:0000313" key="2">
    <source>
        <dbReference type="Proteomes" id="UP000240325"/>
    </source>
</evidence>
<accession>A0A2H4UVN8</accession>
<protein>
    <submittedName>
        <fullName evidence="1">Uncharacterized protein</fullName>
    </submittedName>
</protein>
<dbReference type="EMBL" id="MF782455">
    <property type="protein sequence ID" value="ATZ80988.1"/>
    <property type="molecule type" value="Genomic_DNA"/>
</dbReference>
<dbReference type="Proteomes" id="UP000240325">
    <property type="component" value="Segment"/>
</dbReference>